<dbReference type="SUPFAM" id="SSF81321">
    <property type="entry name" value="Family A G protein-coupled receptor-like"/>
    <property type="match status" value="1"/>
</dbReference>
<keyword evidence="4" id="KW-0297">G-protein coupled receptor</keyword>
<evidence type="ECO:0000256" key="5">
    <source>
        <dbReference type="ARBA" id="ARBA00023136"/>
    </source>
</evidence>
<dbReference type="InterPro" id="IPR017452">
    <property type="entry name" value="GPCR_Rhodpsn_7TM"/>
</dbReference>
<feature type="transmembrane region" description="Helical" evidence="9">
    <location>
        <begin position="146"/>
        <end position="168"/>
    </location>
</feature>
<keyword evidence="2 9" id="KW-0812">Transmembrane</keyword>
<comment type="subcellular location">
    <subcellularLocation>
        <location evidence="1">Membrane</location>
        <topology evidence="1">Multi-pass membrane protein</topology>
    </subcellularLocation>
</comment>
<dbReference type="PANTHER" id="PTHR24243">
    <property type="entry name" value="G-PROTEIN COUPLED RECEPTOR"/>
    <property type="match status" value="1"/>
</dbReference>
<evidence type="ECO:0000256" key="6">
    <source>
        <dbReference type="ARBA" id="ARBA00023170"/>
    </source>
</evidence>
<dbReference type="PANTHER" id="PTHR24243:SF230">
    <property type="entry name" value="G-PROTEIN COUPLED RECEPTORS FAMILY 1 PROFILE DOMAIN-CONTAINING PROTEIN"/>
    <property type="match status" value="1"/>
</dbReference>
<dbReference type="InterPro" id="IPR000276">
    <property type="entry name" value="GPCR_Rhodpsn"/>
</dbReference>
<feature type="compositionally biased region" description="Polar residues" evidence="8">
    <location>
        <begin position="322"/>
        <end position="333"/>
    </location>
</feature>
<sequence length="354" mass="40278">MEQNISSSTNLTSVGGYDLITYKRLVLMTYFHRMMTYAGPPLTAFGLLTNILSIITMMGATMRKRVTSIYLSALALADMANIIKVNFVWLQRTMQLPFSVSCSWLHLFISGSFSTSTWIIVAITVDRMIAVCYPLKARTFLTKRRSMITVVLIFFFSYFIYLPTLFYVKDDSLICNSIRSAPNWYSRWGRFSTCLLSWSILPTIVLCTLNTIIARQIKKRLTLGGKQDAERLAETRWLTKMCLTVTIFYGSFTIPNNIAVIVLKDFKIHIINNKVADIICGVTVITVICNYSCNFLLYCFSSASFRKTFLDMWRCGGRKSLGSSKMNTSSGTRSTDRTLDFDSMQKDEDEMSKG</sequence>
<keyword evidence="6" id="KW-0675">Receptor</keyword>
<evidence type="ECO:0000256" key="1">
    <source>
        <dbReference type="ARBA" id="ARBA00004141"/>
    </source>
</evidence>
<feature type="transmembrane region" description="Helical" evidence="9">
    <location>
        <begin position="103"/>
        <end position="125"/>
    </location>
</feature>
<accession>A0AAD9MSV9</accession>
<proteinExistence type="predicted"/>
<evidence type="ECO:0000256" key="9">
    <source>
        <dbReference type="SAM" id="Phobius"/>
    </source>
</evidence>
<feature type="transmembrane region" description="Helical" evidence="9">
    <location>
        <begin position="188"/>
        <end position="213"/>
    </location>
</feature>
<feature type="transmembrane region" description="Helical" evidence="9">
    <location>
        <begin position="241"/>
        <end position="263"/>
    </location>
</feature>
<dbReference type="AlphaFoldDB" id="A0AAD9MSV9"/>
<name>A0AAD9MSV9_9ANNE</name>
<protein>
    <recommendedName>
        <fullName evidence="10">G-protein coupled receptors family 1 profile domain-containing protein</fullName>
    </recommendedName>
</protein>
<evidence type="ECO:0000256" key="3">
    <source>
        <dbReference type="ARBA" id="ARBA00022989"/>
    </source>
</evidence>
<keyword evidence="7" id="KW-0807">Transducer</keyword>
<organism evidence="11 12">
    <name type="scientific">Paralvinella palmiformis</name>
    <dbReference type="NCBI Taxonomy" id="53620"/>
    <lineage>
        <taxon>Eukaryota</taxon>
        <taxon>Metazoa</taxon>
        <taxon>Spiralia</taxon>
        <taxon>Lophotrochozoa</taxon>
        <taxon>Annelida</taxon>
        <taxon>Polychaeta</taxon>
        <taxon>Sedentaria</taxon>
        <taxon>Canalipalpata</taxon>
        <taxon>Terebellida</taxon>
        <taxon>Terebelliformia</taxon>
        <taxon>Alvinellidae</taxon>
        <taxon>Paralvinella</taxon>
    </lineage>
</organism>
<dbReference type="SMART" id="SM01381">
    <property type="entry name" value="7TM_GPCR_Srsx"/>
    <property type="match status" value="1"/>
</dbReference>
<dbReference type="Proteomes" id="UP001208570">
    <property type="component" value="Unassembled WGS sequence"/>
</dbReference>
<feature type="transmembrane region" description="Helical" evidence="9">
    <location>
        <begin position="275"/>
        <end position="300"/>
    </location>
</feature>
<evidence type="ECO:0000259" key="10">
    <source>
        <dbReference type="PROSITE" id="PS50262"/>
    </source>
</evidence>
<reference evidence="11" key="1">
    <citation type="journal article" date="2023" name="Mol. Biol. Evol.">
        <title>Third-Generation Sequencing Reveals the Adaptive Role of the Epigenome in Three Deep-Sea Polychaetes.</title>
        <authorList>
            <person name="Perez M."/>
            <person name="Aroh O."/>
            <person name="Sun Y."/>
            <person name="Lan Y."/>
            <person name="Juniper S.K."/>
            <person name="Young C.R."/>
            <person name="Angers B."/>
            <person name="Qian P.Y."/>
        </authorList>
    </citation>
    <scope>NUCLEOTIDE SEQUENCE</scope>
    <source>
        <strain evidence="11">P08H-3</strain>
    </source>
</reference>
<evidence type="ECO:0000256" key="8">
    <source>
        <dbReference type="SAM" id="MobiDB-lite"/>
    </source>
</evidence>
<feature type="region of interest" description="Disordered" evidence="8">
    <location>
        <begin position="322"/>
        <end position="354"/>
    </location>
</feature>
<feature type="compositionally biased region" description="Basic and acidic residues" evidence="8">
    <location>
        <begin position="334"/>
        <end position="354"/>
    </location>
</feature>
<dbReference type="CDD" id="cd14978">
    <property type="entry name" value="7tmA_FMRFamide_R-like"/>
    <property type="match status" value="1"/>
</dbReference>
<comment type="caution">
    <text evidence="11">The sequence shown here is derived from an EMBL/GenBank/DDBJ whole genome shotgun (WGS) entry which is preliminary data.</text>
</comment>
<dbReference type="Gene3D" id="1.20.1070.10">
    <property type="entry name" value="Rhodopsin 7-helix transmembrane proteins"/>
    <property type="match status" value="1"/>
</dbReference>
<keyword evidence="3 9" id="KW-1133">Transmembrane helix</keyword>
<feature type="domain" description="G-protein coupled receptors family 1 profile" evidence="10">
    <location>
        <begin position="49"/>
        <end position="298"/>
    </location>
</feature>
<dbReference type="Pfam" id="PF00001">
    <property type="entry name" value="7tm_1"/>
    <property type="match status" value="1"/>
</dbReference>
<feature type="transmembrane region" description="Helical" evidence="9">
    <location>
        <begin position="37"/>
        <end position="57"/>
    </location>
</feature>
<dbReference type="PRINTS" id="PR00237">
    <property type="entry name" value="GPCRRHODOPSN"/>
</dbReference>
<keyword evidence="12" id="KW-1185">Reference proteome</keyword>
<dbReference type="GO" id="GO:0004930">
    <property type="term" value="F:G protein-coupled receptor activity"/>
    <property type="evidence" value="ECO:0007669"/>
    <property type="project" value="UniProtKB-KW"/>
</dbReference>
<evidence type="ECO:0000313" key="12">
    <source>
        <dbReference type="Proteomes" id="UP001208570"/>
    </source>
</evidence>
<dbReference type="GO" id="GO:0005886">
    <property type="term" value="C:plasma membrane"/>
    <property type="evidence" value="ECO:0007669"/>
    <property type="project" value="TreeGrafter"/>
</dbReference>
<evidence type="ECO:0000313" key="11">
    <source>
        <dbReference type="EMBL" id="KAK2144205.1"/>
    </source>
</evidence>
<gene>
    <name evidence="11" type="ORF">LSH36_776g00067</name>
</gene>
<feature type="transmembrane region" description="Helical" evidence="9">
    <location>
        <begin position="69"/>
        <end position="91"/>
    </location>
</feature>
<evidence type="ECO:0000256" key="4">
    <source>
        <dbReference type="ARBA" id="ARBA00023040"/>
    </source>
</evidence>
<dbReference type="EMBL" id="JAODUP010000776">
    <property type="protein sequence ID" value="KAK2144205.1"/>
    <property type="molecule type" value="Genomic_DNA"/>
</dbReference>
<evidence type="ECO:0000256" key="2">
    <source>
        <dbReference type="ARBA" id="ARBA00022692"/>
    </source>
</evidence>
<dbReference type="PROSITE" id="PS50262">
    <property type="entry name" value="G_PROTEIN_RECEP_F1_2"/>
    <property type="match status" value="1"/>
</dbReference>
<keyword evidence="5 9" id="KW-0472">Membrane</keyword>
<evidence type="ECO:0000256" key="7">
    <source>
        <dbReference type="ARBA" id="ARBA00023224"/>
    </source>
</evidence>